<organism evidence="2 3">
    <name type="scientific">Acrocarpospora macrocephala</name>
    <dbReference type="NCBI Taxonomy" id="150177"/>
    <lineage>
        <taxon>Bacteria</taxon>
        <taxon>Bacillati</taxon>
        <taxon>Actinomycetota</taxon>
        <taxon>Actinomycetes</taxon>
        <taxon>Streptosporangiales</taxon>
        <taxon>Streptosporangiaceae</taxon>
        <taxon>Acrocarpospora</taxon>
    </lineage>
</organism>
<protein>
    <submittedName>
        <fullName evidence="2">Tricarboxylate transporter</fullName>
    </submittedName>
</protein>
<comment type="similarity">
    <text evidence="1">Belongs to the UPF0065 (bug) family.</text>
</comment>
<dbReference type="Proteomes" id="UP000331127">
    <property type="component" value="Unassembled WGS sequence"/>
</dbReference>
<dbReference type="OrthoDB" id="9780943at2"/>
<dbReference type="PANTHER" id="PTHR42928:SF1">
    <property type="entry name" value="BLR4371 PROTEIN"/>
    <property type="match status" value="1"/>
</dbReference>
<accession>A0A5M3WML1</accession>
<dbReference type="Gene3D" id="3.40.190.10">
    <property type="entry name" value="Periplasmic binding protein-like II"/>
    <property type="match status" value="1"/>
</dbReference>
<reference evidence="2 3" key="1">
    <citation type="submission" date="2019-10" db="EMBL/GenBank/DDBJ databases">
        <title>Whole genome shotgun sequence of Acrocarpospora macrocephala NBRC 16266.</title>
        <authorList>
            <person name="Ichikawa N."/>
            <person name="Kimura A."/>
            <person name="Kitahashi Y."/>
            <person name="Komaki H."/>
            <person name="Oguchi A."/>
        </authorList>
    </citation>
    <scope>NUCLEOTIDE SEQUENCE [LARGE SCALE GENOMIC DNA]</scope>
    <source>
        <strain evidence="2 3">NBRC 16266</strain>
    </source>
</reference>
<dbReference type="PIRSF" id="PIRSF017082">
    <property type="entry name" value="YflP"/>
    <property type="match status" value="1"/>
</dbReference>
<evidence type="ECO:0000313" key="2">
    <source>
        <dbReference type="EMBL" id="GES09399.1"/>
    </source>
</evidence>
<sequence>MKSSINRIKNSVVSRSSKALPVVLLGIVAVTSCGVPDSTAANPDNYPSKKLQWLVPYGSSSGADLMVRTMVNIINKYGKYPQPMEVDNVEGGSGATGYTKLYQSAGNPYVLSPTVSSTITVPLQADTVWSITDFTPVALMGRDDYVLAVKRDSPYKTLDDFLSAARKSALSVGGTSKVSAAFIFTQELCGAAGCKTNFVPFETSGTLTTGLLSDSLEAIVTNPGEISGQLRSGDIRALVFGGPRRLPQIPDVPTVTEAGYGAVDAYAPRGIVLPPKTDPKVQTYWVDMMKFIAQTPEWKEYLSARFVTSEQAYAADFGTRITELKTTYQTVLTKAGVL</sequence>
<dbReference type="InterPro" id="IPR042100">
    <property type="entry name" value="Bug_dom1"/>
</dbReference>
<proteinExistence type="inferred from homology"/>
<evidence type="ECO:0000256" key="1">
    <source>
        <dbReference type="ARBA" id="ARBA00006987"/>
    </source>
</evidence>
<dbReference type="PANTHER" id="PTHR42928">
    <property type="entry name" value="TRICARBOXYLATE-BINDING PROTEIN"/>
    <property type="match status" value="1"/>
</dbReference>
<dbReference type="CDD" id="cd07012">
    <property type="entry name" value="PBP2_Bug_TTT"/>
    <property type="match status" value="1"/>
</dbReference>
<dbReference type="PROSITE" id="PS51257">
    <property type="entry name" value="PROKAR_LIPOPROTEIN"/>
    <property type="match status" value="1"/>
</dbReference>
<dbReference type="InterPro" id="IPR005064">
    <property type="entry name" value="BUG"/>
</dbReference>
<evidence type="ECO:0000313" key="3">
    <source>
        <dbReference type="Proteomes" id="UP000331127"/>
    </source>
</evidence>
<dbReference type="RefSeq" id="WP_155354937.1">
    <property type="nucleotide sequence ID" value="NZ_BAAAHL010000069.1"/>
</dbReference>
<name>A0A5M3WML1_9ACTN</name>
<dbReference type="SUPFAM" id="SSF53850">
    <property type="entry name" value="Periplasmic binding protein-like II"/>
    <property type="match status" value="1"/>
</dbReference>
<keyword evidence="3" id="KW-1185">Reference proteome</keyword>
<dbReference type="AlphaFoldDB" id="A0A5M3WML1"/>
<dbReference type="EMBL" id="BLAE01000015">
    <property type="protein sequence ID" value="GES09399.1"/>
    <property type="molecule type" value="Genomic_DNA"/>
</dbReference>
<dbReference type="Pfam" id="PF03401">
    <property type="entry name" value="TctC"/>
    <property type="match status" value="1"/>
</dbReference>
<gene>
    <name evidence="2" type="ORF">Amac_029950</name>
</gene>
<dbReference type="Gene3D" id="3.40.190.150">
    <property type="entry name" value="Bordetella uptake gene, domain 1"/>
    <property type="match status" value="1"/>
</dbReference>
<comment type="caution">
    <text evidence="2">The sequence shown here is derived from an EMBL/GenBank/DDBJ whole genome shotgun (WGS) entry which is preliminary data.</text>
</comment>